<dbReference type="Pfam" id="PF13568">
    <property type="entry name" value="OMP_b-brl_2"/>
    <property type="match status" value="1"/>
</dbReference>
<proteinExistence type="predicted"/>
<dbReference type="AlphaFoldDB" id="A0A1H1TEC7"/>
<evidence type="ECO:0000313" key="3">
    <source>
        <dbReference type="Proteomes" id="UP000198963"/>
    </source>
</evidence>
<evidence type="ECO:0000313" key="2">
    <source>
        <dbReference type="EMBL" id="SDS58570.1"/>
    </source>
</evidence>
<sequence length="244" mass="28221">MSSIYIKLLRLHMKRYLLPILILMSFLGFSQKYDTNTPELYTKYREDQFYAAVTYNLLNDKPSDISQTGFSSGFHLGFIRDMPINKRRNVALGLGLGISANSYNQKNVLIQEIDNTINFTKIDEGDYDVSKNKFATYLVEVPFELRWRTSSQSEYNFWRIYTGFKVGYVVYNTTKFKSEVTTEKLSNINSFNSMQYGLTLSAGYGTWNFHVYYGLNSIFDGTTSFEGNSLDMTSLKIGLMFYIL</sequence>
<evidence type="ECO:0000259" key="1">
    <source>
        <dbReference type="Pfam" id="PF13568"/>
    </source>
</evidence>
<dbReference type="InterPro" id="IPR025665">
    <property type="entry name" value="Beta-barrel_OMP_2"/>
</dbReference>
<name>A0A1H1TEC7_9FLAO</name>
<dbReference type="STRING" id="1249933.SAMN04489797_1926"/>
<feature type="domain" description="Outer membrane protein beta-barrel" evidence="1">
    <location>
        <begin position="29"/>
        <end position="220"/>
    </location>
</feature>
<keyword evidence="3" id="KW-1185">Reference proteome</keyword>
<dbReference type="EMBL" id="LT629774">
    <property type="protein sequence ID" value="SDS58570.1"/>
    <property type="molecule type" value="Genomic_DNA"/>
</dbReference>
<reference evidence="2 3" key="1">
    <citation type="submission" date="2016-10" db="EMBL/GenBank/DDBJ databases">
        <authorList>
            <person name="Varghese N."/>
            <person name="Submissions S."/>
        </authorList>
    </citation>
    <scope>NUCLEOTIDE SEQUENCE [LARGE SCALE GENOMIC DNA]</scope>
    <source>
        <strain evidence="2 3">RHA_55</strain>
    </source>
</reference>
<protein>
    <submittedName>
        <fullName evidence="2">Outer membrane protein beta-barrel domain-containing protein</fullName>
    </submittedName>
</protein>
<gene>
    <name evidence="2" type="ORF">SAMN04489797_1926</name>
</gene>
<organism evidence="2 3">
    <name type="scientific">Winogradskyella sediminis</name>
    <dbReference type="NCBI Taxonomy" id="1382466"/>
    <lineage>
        <taxon>Bacteria</taxon>
        <taxon>Pseudomonadati</taxon>
        <taxon>Bacteroidota</taxon>
        <taxon>Flavobacteriia</taxon>
        <taxon>Flavobacteriales</taxon>
        <taxon>Flavobacteriaceae</taxon>
        <taxon>Winogradskyella</taxon>
    </lineage>
</organism>
<accession>A0A1H1TEC7</accession>
<dbReference type="Proteomes" id="UP000198963">
    <property type="component" value="Chromosome I"/>
</dbReference>